<dbReference type="EMBL" id="GDID01002669">
    <property type="protein sequence ID" value="JAP93937.1"/>
    <property type="molecule type" value="Transcribed_RNA"/>
</dbReference>
<organism evidence="1">
    <name type="scientific">Trepomonas sp. PC1</name>
    <dbReference type="NCBI Taxonomy" id="1076344"/>
    <lineage>
        <taxon>Eukaryota</taxon>
        <taxon>Metamonada</taxon>
        <taxon>Diplomonadida</taxon>
        <taxon>Hexamitidae</taxon>
        <taxon>Hexamitinae</taxon>
        <taxon>Trepomonas</taxon>
    </lineage>
</organism>
<gene>
    <name evidence="1" type="ORF">TPC1_13583</name>
</gene>
<accession>A0A146KBM2</accession>
<reference evidence="1" key="1">
    <citation type="submission" date="2015-07" db="EMBL/GenBank/DDBJ databases">
        <title>Adaptation to a free-living lifestyle via gene acquisitions in the diplomonad Trepomonas sp. PC1.</title>
        <authorList>
            <person name="Xu F."/>
            <person name="Jerlstrom-Hultqvist J."/>
            <person name="Kolisko M."/>
            <person name="Simpson A.G.B."/>
            <person name="Roger A.J."/>
            <person name="Svard S.G."/>
            <person name="Andersson J.O."/>
        </authorList>
    </citation>
    <scope>NUCLEOTIDE SEQUENCE</scope>
    <source>
        <strain evidence="1">PC1</strain>
    </source>
</reference>
<feature type="non-terminal residue" evidence="1">
    <location>
        <position position="268"/>
    </location>
</feature>
<sequence length="268" mass="31915">MTQYNPTQIIKGNLADLSNLNEFDGTLHMKYLLNNGFPEQQRFLWDPKLLTNSSVKTLNLRAVFKSIEQLFQLKSFDYDLNSALNPKELQLNSQLLSHFCIKFVDYAQQINFLKKKMQQNPDVKTEEAMTEEKFIEEKAVLIKQLISELNEQVQFETQTERIEDLQPIKVQTTENIDSVEKQRIKEEQTDEPRQEQQRENQYKNWNQEQLIQYILMLEQTNSELQKQVRTVKEEDLQLKESIRPFIELKQREEKVPFIVRTDNVKKGK</sequence>
<proteinExistence type="predicted"/>
<dbReference type="AlphaFoldDB" id="A0A146KBM2"/>
<protein>
    <submittedName>
        <fullName evidence="1">Uncharacterized protein</fullName>
    </submittedName>
</protein>
<name>A0A146KBM2_9EUKA</name>
<evidence type="ECO:0000313" key="1">
    <source>
        <dbReference type="EMBL" id="JAP93937.1"/>
    </source>
</evidence>